<evidence type="ECO:0000256" key="2">
    <source>
        <dbReference type="RuleBase" id="RU003749"/>
    </source>
</evidence>
<dbReference type="OrthoDB" id="3393696at2"/>
<dbReference type="InterPro" id="IPR002645">
    <property type="entry name" value="STAS_dom"/>
</dbReference>
<dbReference type="Gene3D" id="3.30.750.24">
    <property type="entry name" value="STAS domain"/>
    <property type="match status" value="1"/>
</dbReference>
<feature type="domain" description="STAS" evidence="3">
    <location>
        <begin position="7"/>
        <end position="115"/>
    </location>
</feature>
<dbReference type="CDD" id="cd07043">
    <property type="entry name" value="STAS_anti-anti-sigma_factors"/>
    <property type="match status" value="1"/>
</dbReference>
<dbReference type="Proteomes" id="UP000005442">
    <property type="component" value="Chromosome"/>
</dbReference>
<keyword evidence="5" id="KW-1185">Reference proteome</keyword>
<evidence type="ECO:0000313" key="5">
    <source>
        <dbReference type="Proteomes" id="UP000005442"/>
    </source>
</evidence>
<evidence type="ECO:0000313" key="4">
    <source>
        <dbReference type="EMBL" id="AEV72264.1"/>
    </source>
</evidence>
<reference evidence="4 5" key="1">
    <citation type="submission" date="2011-12" db="EMBL/GenBank/DDBJ databases">
        <title>Complete sequence of Mycobacterium rhodesiae NBB3.</title>
        <authorList>
            <consortium name="US DOE Joint Genome Institute"/>
            <person name="Lucas S."/>
            <person name="Han J."/>
            <person name="Lapidus A."/>
            <person name="Cheng J.-F."/>
            <person name="Goodwin L."/>
            <person name="Pitluck S."/>
            <person name="Peters L."/>
            <person name="Mikhailova N."/>
            <person name="Gu W."/>
            <person name="Detter J.C."/>
            <person name="Han C."/>
            <person name="Tapia R."/>
            <person name="Land M."/>
            <person name="Hauser L."/>
            <person name="Kyrpides N."/>
            <person name="Ivanova N."/>
            <person name="Pagani I."/>
            <person name="Mattes T."/>
            <person name="Holmes A."/>
            <person name="Rutledge P."/>
            <person name="Paulsen I."/>
            <person name="Coleman N."/>
            <person name="Woyke T."/>
        </authorList>
    </citation>
    <scope>NUCLEOTIDE SEQUENCE [LARGE SCALE GENOMIC DNA]</scope>
    <source>
        <strain evidence="4 5">NBB3</strain>
    </source>
</reference>
<dbReference type="NCBIfam" id="TIGR00377">
    <property type="entry name" value="ant_ant_sig"/>
    <property type="match status" value="1"/>
</dbReference>
<dbReference type="PROSITE" id="PS50801">
    <property type="entry name" value="STAS"/>
    <property type="match status" value="1"/>
</dbReference>
<dbReference type="KEGG" id="mrh:MycrhN_1649"/>
<evidence type="ECO:0000256" key="1">
    <source>
        <dbReference type="ARBA" id="ARBA00009013"/>
    </source>
</evidence>
<organism evidence="4 5">
    <name type="scientific">Mycolicibacterium rhodesiae (strain NBB3)</name>
    <name type="common">Mycobacterium rhodesiae</name>
    <dbReference type="NCBI Taxonomy" id="710685"/>
    <lineage>
        <taxon>Bacteria</taxon>
        <taxon>Bacillati</taxon>
        <taxon>Actinomycetota</taxon>
        <taxon>Actinomycetes</taxon>
        <taxon>Mycobacteriales</taxon>
        <taxon>Mycobacteriaceae</taxon>
        <taxon>Mycolicibacterium</taxon>
    </lineage>
</organism>
<dbReference type="EMBL" id="CP003169">
    <property type="protein sequence ID" value="AEV72264.1"/>
    <property type="molecule type" value="Genomic_DNA"/>
</dbReference>
<dbReference type="SUPFAM" id="SSF52091">
    <property type="entry name" value="SpoIIaa-like"/>
    <property type="match status" value="1"/>
</dbReference>
<dbReference type="PANTHER" id="PTHR33495">
    <property type="entry name" value="ANTI-SIGMA FACTOR ANTAGONIST TM_1081-RELATED-RELATED"/>
    <property type="match status" value="1"/>
</dbReference>
<dbReference type="PANTHER" id="PTHR33495:SF13">
    <property type="entry name" value="ANTI-SIGMA-F FACTOR ANTAGONIST RSFB"/>
    <property type="match status" value="1"/>
</dbReference>
<dbReference type="InterPro" id="IPR036513">
    <property type="entry name" value="STAS_dom_sf"/>
</dbReference>
<sequence>MPPKDPISTSVSYDDGIAVLAVTGEIDLATIPAFELAIADALTQRPSALIVDLSAVDFLASAGLQALVSTHEKVSGTAGFAVVADGPATSRPIELTGLDQILALHPSLSQAKAAVKAQS</sequence>
<dbReference type="eggNOG" id="COG1366">
    <property type="taxonomic scope" value="Bacteria"/>
</dbReference>
<protein>
    <recommendedName>
        <fullName evidence="2">Anti-sigma factor antagonist</fullName>
    </recommendedName>
</protein>
<evidence type="ECO:0000259" key="3">
    <source>
        <dbReference type="PROSITE" id="PS50801"/>
    </source>
</evidence>
<gene>
    <name evidence="4" type="ordered locus">MycrhN_1649</name>
</gene>
<dbReference type="Pfam" id="PF01740">
    <property type="entry name" value="STAS"/>
    <property type="match status" value="1"/>
</dbReference>
<dbReference type="HOGENOM" id="CLU_115403_3_1_11"/>
<dbReference type="AlphaFoldDB" id="G8RK39"/>
<proteinExistence type="inferred from homology"/>
<comment type="similarity">
    <text evidence="1 2">Belongs to the anti-sigma-factor antagonist family.</text>
</comment>
<name>G8RK39_MYCRN</name>
<dbReference type="PATRIC" id="fig|710685.3.peg.1655"/>
<dbReference type="InterPro" id="IPR003658">
    <property type="entry name" value="Anti-sigma_ant"/>
</dbReference>
<accession>G8RK39</accession>
<dbReference type="GO" id="GO:0043856">
    <property type="term" value="F:anti-sigma factor antagonist activity"/>
    <property type="evidence" value="ECO:0007669"/>
    <property type="project" value="InterPro"/>
</dbReference>
<dbReference type="STRING" id="710685.MycrhN_1649"/>
<dbReference type="RefSeq" id="WP_014210078.1">
    <property type="nucleotide sequence ID" value="NC_016604.1"/>
</dbReference>